<name>A0A0G4PYH3_PENC3</name>
<dbReference type="EMBL" id="HG793302">
    <property type="protein sequence ID" value="CRL31383.1"/>
    <property type="molecule type" value="Genomic_DNA"/>
</dbReference>
<proteinExistence type="predicted"/>
<reference evidence="1 2" key="1">
    <citation type="journal article" date="2014" name="Nat. Commun.">
        <title>Multiple recent horizontal transfers of a large genomic region in cheese making fungi.</title>
        <authorList>
            <person name="Cheeseman K."/>
            <person name="Ropars J."/>
            <person name="Renault P."/>
            <person name="Dupont J."/>
            <person name="Gouzy J."/>
            <person name="Branca A."/>
            <person name="Abraham A.L."/>
            <person name="Ceppi M."/>
            <person name="Conseiller E."/>
            <person name="Debuchy R."/>
            <person name="Malagnac F."/>
            <person name="Goarin A."/>
            <person name="Silar P."/>
            <person name="Lacoste S."/>
            <person name="Sallet E."/>
            <person name="Bensimon A."/>
            <person name="Giraud T."/>
            <person name="Brygoo Y."/>
        </authorList>
    </citation>
    <scope>NUCLEOTIDE SEQUENCE [LARGE SCALE GENOMIC DNA]</scope>
    <source>
        <strain evidence="2">FM 013</strain>
    </source>
</reference>
<evidence type="ECO:0000313" key="1">
    <source>
        <dbReference type="EMBL" id="CRL31383.1"/>
    </source>
</evidence>
<organism evidence="1 2">
    <name type="scientific">Penicillium camemberti (strain FM 013)</name>
    <dbReference type="NCBI Taxonomy" id="1429867"/>
    <lineage>
        <taxon>Eukaryota</taxon>
        <taxon>Fungi</taxon>
        <taxon>Dikarya</taxon>
        <taxon>Ascomycota</taxon>
        <taxon>Pezizomycotina</taxon>
        <taxon>Eurotiomycetes</taxon>
        <taxon>Eurotiomycetidae</taxon>
        <taxon>Eurotiales</taxon>
        <taxon>Aspergillaceae</taxon>
        <taxon>Penicillium</taxon>
    </lineage>
</organism>
<evidence type="ECO:0000313" key="2">
    <source>
        <dbReference type="Proteomes" id="UP000053732"/>
    </source>
</evidence>
<accession>A0A0G4PYH3</accession>
<dbReference type="AlphaFoldDB" id="A0A0G4PYH3"/>
<protein>
    <submittedName>
        <fullName evidence="1">Str. FM013</fullName>
    </submittedName>
</protein>
<sequence>MAEFSASPTSTVLEHQLFIRHNALWTTCGTSLFGQIHCEVCSQQRSMLDRINLGITPQKAMAIALSAVVDADTWEMGRRYKS</sequence>
<keyword evidence="2" id="KW-1185">Reference proteome</keyword>
<dbReference type="Proteomes" id="UP000053732">
    <property type="component" value="Unassembled WGS sequence"/>
</dbReference>
<gene>
    <name evidence="1" type="ORF">PCAMFM013_S172g000001</name>
</gene>